<comment type="caution">
    <text evidence="2">The sequence shown here is derived from an EMBL/GenBank/DDBJ whole genome shotgun (WGS) entry which is preliminary data.</text>
</comment>
<feature type="transmembrane region" description="Helical" evidence="1">
    <location>
        <begin position="306"/>
        <end position="324"/>
    </location>
</feature>
<keyword evidence="3" id="KW-1185">Reference proteome</keyword>
<feature type="transmembrane region" description="Helical" evidence="1">
    <location>
        <begin position="62"/>
        <end position="84"/>
    </location>
</feature>
<keyword evidence="1" id="KW-1133">Transmembrane helix</keyword>
<keyword evidence="1" id="KW-0812">Transmembrane</keyword>
<dbReference type="EMBL" id="BAAANY010000009">
    <property type="protein sequence ID" value="GAA1677375.1"/>
    <property type="molecule type" value="Genomic_DNA"/>
</dbReference>
<dbReference type="RefSeq" id="WP_344310533.1">
    <property type="nucleotide sequence ID" value="NZ_BAAANY010000009.1"/>
</dbReference>
<evidence type="ECO:0000313" key="3">
    <source>
        <dbReference type="Proteomes" id="UP001500618"/>
    </source>
</evidence>
<keyword evidence="1" id="KW-0472">Membrane</keyword>
<evidence type="ECO:0000256" key="1">
    <source>
        <dbReference type="SAM" id="Phobius"/>
    </source>
</evidence>
<proteinExistence type="predicted"/>
<evidence type="ECO:0000313" key="2">
    <source>
        <dbReference type="EMBL" id="GAA1677375.1"/>
    </source>
</evidence>
<feature type="transmembrane region" description="Helical" evidence="1">
    <location>
        <begin position="31"/>
        <end position="50"/>
    </location>
</feature>
<reference evidence="2 3" key="1">
    <citation type="journal article" date="2019" name="Int. J. Syst. Evol. Microbiol.">
        <title>The Global Catalogue of Microorganisms (GCM) 10K type strain sequencing project: providing services to taxonomists for standard genome sequencing and annotation.</title>
        <authorList>
            <consortium name="The Broad Institute Genomics Platform"/>
            <consortium name="The Broad Institute Genome Sequencing Center for Infectious Disease"/>
            <person name="Wu L."/>
            <person name="Ma J."/>
        </authorList>
    </citation>
    <scope>NUCLEOTIDE SEQUENCE [LARGE SCALE GENOMIC DNA]</scope>
    <source>
        <strain evidence="2 3">JCM 14718</strain>
    </source>
</reference>
<dbReference type="Proteomes" id="UP001500618">
    <property type="component" value="Unassembled WGS sequence"/>
</dbReference>
<protein>
    <recommendedName>
        <fullName evidence="4">DUF2339 domain-containing protein</fullName>
    </recommendedName>
</protein>
<feature type="transmembrane region" description="Helical" evidence="1">
    <location>
        <begin position="140"/>
        <end position="165"/>
    </location>
</feature>
<feature type="transmembrane region" description="Helical" evidence="1">
    <location>
        <begin position="217"/>
        <end position="234"/>
    </location>
</feature>
<accession>A0ABN2GV86</accession>
<sequence>MSVVRRLVPVLVLFLLAPFVAEYVLGNIPPSRLFLLPMMALLYGTGAVLIREVTRRTGRGWPTIVLLGLAYAVIEEGIATQSLFNPNYVGLHLLAYGFVPALGIAGPWTAYMLGLHTAWSISVPLLLTETMFRHRGSQPWLGRVGLVVIGVLFVLGVSLTAVFSIKLSADHFLASPAQLVAAGSVAAVLVVLAFMLFRPTAARTTQPDAARTAPSPWLVGVTTFVAGSIFHALIRFGGQYGVPAAIEVLLNVVLAVALVALILWWSRAAGWSQVHKFAAAAGGVLVYGWVGYLLINQQGLGETLGWAALVVFMVALLAGIGLGLRKDARQAVADPVDNAILSQH</sequence>
<feature type="transmembrane region" description="Helical" evidence="1">
    <location>
        <begin position="277"/>
        <end position="294"/>
    </location>
</feature>
<name>A0ABN2GV86_9ACTN</name>
<evidence type="ECO:0008006" key="4">
    <source>
        <dbReference type="Google" id="ProtNLM"/>
    </source>
</evidence>
<gene>
    <name evidence="2" type="ORF">GCM10009765_28350</name>
</gene>
<organism evidence="2 3">
    <name type="scientific">Fodinicola feengrottensis</name>
    <dbReference type="NCBI Taxonomy" id="435914"/>
    <lineage>
        <taxon>Bacteria</taxon>
        <taxon>Bacillati</taxon>
        <taxon>Actinomycetota</taxon>
        <taxon>Actinomycetes</taxon>
        <taxon>Mycobacteriales</taxon>
        <taxon>Fodinicola</taxon>
    </lineage>
</organism>
<feature type="transmembrane region" description="Helical" evidence="1">
    <location>
        <begin position="240"/>
        <end position="265"/>
    </location>
</feature>
<feature type="transmembrane region" description="Helical" evidence="1">
    <location>
        <begin position="177"/>
        <end position="197"/>
    </location>
</feature>